<dbReference type="GO" id="GO:0045893">
    <property type="term" value="P:positive regulation of DNA-templated transcription"/>
    <property type="evidence" value="ECO:0007669"/>
    <property type="project" value="TreeGrafter"/>
</dbReference>
<dbReference type="InterPro" id="IPR000047">
    <property type="entry name" value="HTH_motif"/>
</dbReference>
<dbReference type="GeneID" id="105052519"/>
<dbReference type="InterPro" id="IPR001356">
    <property type="entry name" value="HD"/>
</dbReference>
<dbReference type="GO" id="GO:0000981">
    <property type="term" value="F:DNA-binding transcription factor activity, RNA polymerase II-specific"/>
    <property type="evidence" value="ECO:0007669"/>
    <property type="project" value="UniProtKB-UniRule"/>
</dbReference>
<dbReference type="KEGG" id="egu:105052519"/>
<dbReference type="InterPro" id="IPR003106">
    <property type="entry name" value="Leu_zip_homeo"/>
</dbReference>
<dbReference type="OrthoDB" id="6159439at2759"/>
<dbReference type="InParanoid" id="A0A6I9RTN4"/>
<feature type="coiled-coil region" evidence="11">
    <location>
        <begin position="143"/>
        <end position="177"/>
    </location>
</feature>
<feature type="region of interest" description="Disordered" evidence="12">
    <location>
        <begin position="226"/>
        <end position="245"/>
    </location>
</feature>
<dbReference type="CDD" id="cd00086">
    <property type="entry name" value="homeodomain"/>
    <property type="match status" value="1"/>
</dbReference>
<evidence type="ECO:0000256" key="7">
    <source>
        <dbReference type="ARBA" id="ARBA00025748"/>
    </source>
</evidence>
<proteinExistence type="inferred from homology"/>
<evidence type="ECO:0000256" key="12">
    <source>
        <dbReference type="SAM" id="MobiDB-lite"/>
    </source>
</evidence>
<dbReference type="InterPro" id="IPR009057">
    <property type="entry name" value="Homeodomain-like_sf"/>
</dbReference>
<evidence type="ECO:0000256" key="5">
    <source>
        <dbReference type="ARBA" id="ARBA00023163"/>
    </source>
</evidence>
<name>A0A6I9RTN4_ELAGV</name>
<comment type="similarity">
    <text evidence="7 10">Belongs to the HD-ZIP homeobox family. Class I subfamily.</text>
</comment>
<dbReference type="PROSITE" id="PS50071">
    <property type="entry name" value="HOMEOBOX_2"/>
    <property type="match status" value="1"/>
</dbReference>
<dbReference type="PROSITE" id="PS00027">
    <property type="entry name" value="HOMEOBOX_1"/>
    <property type="match status" value="1"/>
</dbReference>
<dbReference type="Gene3D" id="1.10.10.60">
    <property type="entry name" value="Homeodomain-like"/>
    <property type="match status" value="1"/>
</dbReference>
<reference evidence="15" key="1">
    <citation type="submission" date="2025-08" db="UniProtKB">
        <authorList>
            <consortium name="RefSeq"/>
        </authorList>
    </citation>
    <scope>IDENTIFICATION</scope>
</reference>
<keyword evidence="3 8" id="KW-0238">DNA-binding</keyword>
<evidence type="ECO:0000256" key="11">
    <source>
        <dbReference type="SAM" id="Coils"/>
    </source>
</evidence>
<dbReference type="Proteomes" id="UP000504607">
    <property type="component" value="Chromosome 1"/>
</dbReference>
<keyword evidence="6 8" id="KW-0539">Nucleus</keyword>
<keyword evidence="11" id="KW-0175">Coiled coil</keyword>
<dbReference type="SUPFAM" id="SSF46689">
    <property type="entry name" value="Homeodomain-like"/>
    <property type="match status" value="1"/>
</dbReference>
<evidence type="ECO:0000256" key="1">
    <source>
        <dbReference type="ARBA" id="ARBA00004123"/>
    </source>
</evidence>
<evidence type="ECO:0000256" key="4">
    <source>
        <dbReference type="ARBA" id="ARBA00023155"/>
    </source>
</evidence>
<dbReference type="FunFam" id="1.10.10.60:FF:000144">
    <property type="entry name" value="homeobox-leucine zipper protein ATHB-6-like"/>
    <property type="match status" value="1"/>
</dbReference>
<dbReference type="InterPro" id="IPR045224">
    <property type="entry name" value="HDZip_class_I_plant"/>
</dbReference>
<gene>
    <name evidence="15" type="primary">LOC105052519</name>
</gene>
<keyword evidence="5 10" id="KW-0804">Transcription</keyword>
<dbReference type="SMART" id="SM00389">
    <property type="entry name" value="HOX"/>
    <property type="match status" value="1"/>
</dbReference>
<evidence type="ECO:0000256" key="3">
    <source>
        <dbReference type="ARBA" id="ARBA00023125"/>
    </source>
</evidence>
<keyword evidence="14" id="KW-1185">Reference proteome</keyword>
<evidence type="ECO:0000313" key="14">
    <source>
        <dbReference type="Proteomes" id="UP000504607"/>
    </source>
</evidence>
<feature type="DNA-binding region" description="Homeobox" evidence="8">
    <location>
        <begin position="79"/>
        <end position="138"/>
    </location>
</feature>
<dbReference type="GO" id="GO:0000976">
    <property type="term" value="F:transcription cis-regulatory region binding"/>
    <property type="evidence" value="ECO:0007669"/>
    <property type="project" value="UniProtKB-ARBA"/>
</dbReference>
<evidence type="ECO:0000256" key="2">
    <source>
        <dbReference type="ARBA" id="ARBA00023015"/>
    </source>
</evidence>
<evidence type="ECO:0000259" key="13">
    <source>
        <dbReference type="PROSITE" id="PS50071"/>
    </source>
</evidence>
<dbReference type="Pfam" id="PF02183">
    <property type="entry name" value="HALZ"/>
    <property type="match status" value="1"/>
</dbReference>
<evidence type="ECO:0000313" key="15">
    <source>
        <dbReference type="RefSeq" id="XP_010931687.1"/>
    </source>
</evidence>
<evidence type="ECO:0000256" key="9">
    <source>
        <dbReference type="RuleBase" id="RU000682"/>
    </source>
</evidence>
<comment type="subcellular location">
    <subcellularLocation>
        <location evidence="1 8 9">Nucleus</location>
    </subcellularLocation>
</comment>
<evidence type="ECO:0000256" key="8">
    <source>
        <dbReference type="PROSITE-ProRule" id="PRU00108"/>
    </source>
</evidence>
<dbReference type="GO" id="GO:0005634">
    <property type="term" value="C:nucleus"/>
    <property type="evidence" value="ECO:0007669"/>
    <property type="project" value="UniProtKB-SubCell"/>
</dbReference>
<dbReference type="PRINTS" id="PR00031">
    <property type="entry name" value="HTHREPRESSR"/>
</dbReference>
<accession>A0A6I9RTN4</accession>
<dbReference type="PANTHER" id="PTHR24326:SF606">
    <property type="entry name" value="HOMEOBOX-LEUCINE ZIPPER PROTEIN ATHB-54"/>
    <property type="match status" value="1"/>
</dbReference>
<evidence type="ECO:0000256" key="6">
    <source>
        <dbReference type="ARBA" id="ARBA00023242"/>
    </source>
</evidence>
<organism evidence="14 15">
    <name type="scientific">Elaeis guineensis var. tenera</name>
    <name type="common">Oil palm</name>
    <dbReference type="NCBI Taxonomy" id="51953"/>
    <lineage>
        <taxon>Eukaryota</taxon>
        <taxon>Viridiplantae</taxon>
        <taxon>Streptophyta</taxon>
        <taxon>Embryophyta</taxon>
        <taxon>Tracheophyta</taxon>
        <taxon>Spermatophyta</taxon>
        <taxon>Magnoliopsida</taxon>
        <taxon>Liliopsida</taxon>
        <taxon>Arecaceae</taxon>
        <taxon>Arecoideae</taxon>
        <taxon>Cocoseae</taxon>
        <taxon>Elaeidinae</taxon>
        <taxon>Elaeis</taxon>
    </lineage>
</organism>
<feature type="domain" description="Homeobox" evidence="13">
    <location>
        <begin position="77"/>
        <end position="137"/>
    </location>
</feature>
<keyword evidence="4 8" id="KW-0371">Homeobox</keyword>
<dbReference type="PANTHER" id="PTHR24326">
    <property type="entry name" value="HOMEOBOX-LEUCINE ZIPPER PROTEIN"/>
    <property type="match status" value="1"/>
</dbReference>
<keyword evidence="2 10" id="KW-0805">Transcription regulation</keyword>
<dbReference type="Pfam" id="PF00046">
    <property type="entry name" value="Homeodomain"/>
    <property type="match status" value="1"/>
</dbReference>
<dbReference type="InterPro" id="IPR017970">
    <property type="entry name" value="Homeobox_CS"/>
</dbReference>
<dbReference type="AlphaFoldDB" id="A0A6I9RTN4"/>
<comment type="function">
    <text evidence="10">Transcription factor.</text>
</comment>
<dbReference type="RefSeq" id="XP_010931687.1">
    <property type="nucleotide sequence ID" value="XM_010933385.3"/>
</dbReference>
<sequence length="297" mass="33778">MARMRCGGSNMAVLLQNEGVPCDAIETMLVSGSSHAGFLGLKSMMNIDNVHGITTERSFYRPLELEETGEENLEGFFHQTEKKRRLTADQVQFLEKNFAFDNKLEPERKIQLAKDLGLQPRQVAIWFQNRRARWKTKQMEKDYEVLKSSYDVLKADCENLLRENEKLKAEVLFLTEELLKREKGDSQTYDVQVPPPLLQKLDLVSFSEEKKPDVDVLLCKPEDLSSANSTVSDSDSPHCTDGLLSPPLEPADASNVFDQVGLSHLDKYEGIKGCSFLKPEDNSCNYVFPVEDQAFWF</sequence>
<protein>
    <recommendedName>
        <fullName evidence="10">Homeobox-leucine zipper protein</fullName>
    </recommendedName>
    <alternativeName>
        <fullName evidence="10">HD-ZIP protein</fullName>
    </alternativeName>
    <alternativeName>
        <fullName evidence="10">Homeodomain transcription factor</fullName>
    </alternativeName>
</protein>
<evidence type="ECO:0000256" key="10">
    <source>
        <dbReference type="RuleBase" id="RU369038"/>
    </source>
</evidence>